<dbReference type="InterPro" id="IPR033116">
    <property type="entry name" value="TRYPSIN_SER"/>
</dbReference>
<dbReference type="InterPro" id="IPR018114">
    <property type="entry name" value="TRYPSIN_HIS"/>
</dbReference>
<sequence>MAEDDIDWSTVKPGYVHLPIYQEIKAQLQNLDNQERIIGGEEAVPNSIPYQVGLLIQVPKGISFCGGSLISRKSVLTAAHCLDNATEIEIRLGAHRIKEEENTQIRLKAIKYIQHAGWNKKTLQNDIGIIELAEEVALNENVQLVTLPTNSDMGNTFYGVTGRISGWGLTGGNSTDISPVLKQLFAKVMKNSNCNVRYLGGIKSSHICTTGKGRVGASSGDSGGPLVYGNMQIGIASFVLRWEIGWPTVFTRVTSYLDWIASNSDVTIIK</sequence>
<evidence type="ECO:0000256" key="3">
    <source>
        <dbReference type="ARBA" id="ARBA00022801"/>
    </source>
</evidence>
<evidence type="ECO:0000256" key="5">
    <source>
        <dbReference type="ARBA" id="ARBA00023157"/>
    </source>
</evidence>
<dbReference type="Pfam" id="PF00089">
    <property type="entry name" value="Trypsin"/>
    <property type="match status" value="1"/>
</dbReference>
<keyword evidence="5" id="KW-1015">Disulfide bond</keyword>
<protein>
    <submittedName>
        <fullName evidence="8">Serine protease-like protein</fullName>
    </submittedName>
</protein>
<dbReference type="FunFam" id="2.40.10.10:FF:000166">
    <property type="entry name" value="Trypsin"/>
    <property type="match status" value="1"/>
</dbReference>
<dbReference type="InterPro" id="IPR050430">
    <property type="entry name" value="Peptidase_S1"/>
</dbReference>
<dbReference type="InterPro" id="IPR043504">
    <property type="entry name" value="Peptidase_S1_PA_chymotrypsin"/>
</dbReference>
<dbReference type="PANTHER" id="PTHR24276">
    <property type="entry name" value="POLYSERASE-RELATED"/>
    <property type="match status" value="1"/>
</dbReference>
<accession>A0A977XTY8</accession>
<evidence type="ECO:0000256" key="2">
    <source>
        <dbReference type="ARBA" id="ARBA00022670"/>
    </source>
</evidence>
<evidence type="ECO:0000256" key="6">
    <source>
        <dbReference type="RuleBase" id="RU363034"/>
    </source>
</evidence>
<keyword evidence="2 6" id="KW-0645">Protease</keyword>
<reference evidence="8" key="1">
    <citation type="submission" date="2021-07" db="EMBL/GenBank/DDBJ databases">
        <authorList>
            <person name="Xie M."/>
            <person name="Chen H."/>
            <person name="Zhong Y."/>
            <person name="Lin L."/>
            <person name="Zhang G."/>
            <person name="Su W."/>
        </authorList>
    </citation>
    <scope>NUCLEOTIDE SEQUENCE</scope>
</reference>
<dbReference type="EMBL" id="MZ533113">
    <property type="protein sequence ID" value="UXX33475.1"/>
    <property type="molecule type" value="mRNA"/>
</dbReference>
<evidence type="ECO:0000313" key="8">
    <source>
        <dbReference type="EMBL" id="UXX33475.1"/>
    </source>
</evidence>
<dbReference type="SUPFAM" id="SSF50494">
    <property type="entry name" value="Trypsin-like serine proteases"/>
    <property type="match status" value="1"/>
</dbReference>
<dbReference type="PROSITE" id="PS50240">
    <property type="entry name" value="TRYPSIN_DOM"/>
    <property type="match status" value="1"/>
</dbReference>
<proteinExistence type="evidence at transcript level"/>
<dbReference type="CDD" id="cd00190">
    <property type="entry name" value="Tryp_SPc"/>
    <property type="match status" value="1"/>
</dbReference>
<dbReference type="AlphaFoldDB" id="A0A977XTY8"/>
<name>A0A977XTY8_HOLOL</name>
<dbReference type="Gene3D" id="2.40.10.10">
    <property type="entry name" value="Trypsin-like serine proteases"/>
    <property type="match status" value="2"/>
</dbReference>
<dbReference type="InterPro" id="IPR009003">
    <property type="entry name" value="Peptidase_S1_PA"/>
</dbReference>
<evidence type="ECO:0000259" key="7">
    <source>
        <dbReference type="PROSITE" id="PS50240"/>
    </source>
</evidence>
<dbReference type="InterPro" id="IPR001254">
    <property type="entry name" value="Trypsin_dom"/>
</dbReference>
<dbReference type="PROSITE" id="PS00135">
    <property type="entry name" value="TRYPSIN_SER"/>
    <property type="match status" value="1"/>
</dbReference>
<evidence type="ECO:0000256" key="4">
    <source>
        <dbReference type="ARBA" id="ARBA00022825"/>
    </source>
</evidence>
<dbReference type="PROSITE" id="PS00134">
    <property type="entry name" value="TRYPSIN_HIS"/>
    <property type="match status" value="1"/>
</dbReference>
<feature type="domain" description="Peptidase S1" evidence="7">
    <location>
        <begin position="37"/>
        <end position="265"/>
    </location>
</feature>
<evidence type="ECO:0000256" key="1">
    <source>
        <dbReference type="ARBA" id="ARBA00007664"/>
    </source>
</evidence>
<organism evidence="8">
    <name type="scientific">Holotrichia oblita</name>
    <name type="common">Chafer beetle</name>
    <dbReference type="NCBI Taxonomy" id="644536"/>
    <lineage>
        <taxon>Eukaryota</taxon>
        <taxon>Metazoa</taxon>
        <taxon>Ecdysozoa</taxon>
        <taxon>Arthropoda</taxon>
        <taxon>Hexapoda</taxon>
        <taxon>Insecta</taxon>
        <taxon>Pterygota</taxon>
        <taxon>Neoptera</taxon>
        <taxon>Endopterygota</taxon>
        <taxon>Coleoptera</taxon>
        <taxon>Polyphaga</taxon>
        <taxon>Scarabaeiformia</taxon>
        <taxon>Scarabaeidae</taxon>
        <taxon>Melolonthinae</taxon>
        <taxon>Holotrichia</taxon>
    </lineage>
</organism>
<dbReference type="GO" id="GO:0006508">
    <property type="term" value="P:proteolysis"/>
    <property type="evidence" value="ECO:0007669"/>
    <property type="project" value="UniProtKB-KW"/>
</dbReference>
<dbReference type="PANTHER" id="PTHR24276:SF98">
    <property type="entry name" value="FI18310P1-RELATED"/>
    <property type="match status" value="1"/>
</dbReference>
<dbReference type="InterPro" id="IPR001314">
    <property type="entry name" value="Peptidase_S1A"/>
</dbReference>
<dbReference type="GO" id="GO:0004252">
    <property type="term" value="F:serine-type endopeptidase activity"/>
    <property type="evidence" value="ECO:0007669"/>
    <property type="project" value="InterPro"/>
</dbReference>
<dbReference type="SMART" id="SM00020">
    <property type="entry name" value="Tryp_SPc"/>
    <property type="match status" value="1"/>
</dbReference>
<keyword evidence="4 6" id="KW-0720">Serine protease</keyword>
<keyword evidence="3 6" id="KW-0378">Hydrolase</keyword>
<comment type="similarity">
    <text evidence="1">Belongs to the peptidase S1 family.</text>
</comment>
<dbReference type="PRINTS" id="PR00722">
    <property type="entry name" value="CHYMOTRYPSIN"/>
</dbReference>